<feature type="repeat" description="PPR" evidence="3">
    <location>
        <begin position="9"/>
        <end position="43"/>
    </location>
</feature>
<evidence type="ECO:0008006" key="6">
    <source>
        <dbReference type="Google" id="ProtNLM"/>
    </source>
</evidence>
<dbReference type="AlphaFoldDB" id="A0A7J8XCR9"/>
<dbReference type="Pfam" id="PF12854">
    <property type="entry name" value="PPR_1"/>
    <property type="match status" value="1"/>
</dbReference>
<keyword evidence="5" id="KW-1185">Reference proteome</keyword>
<accession>A0A7J8XCR9</accession>
<dbReference type="Gene3D" id="1.25.40.10">
    <property type="entry name" value="Tetratricopeptide repeat domain"/>
    <property type="match status" value="2"/>
</dbReference>
<evidence type="ECO:0000256" key="1">
    <source>
        <dbReference type="ARBA" id="ARBA00007626"/>
    </source>
</evidence>
<gene>
    <name evidence="4" type="ORF">Goari_026612</name>
</gene>
<sequence>MRKQGIEPNVVTYSIFIDTLCKVEMVSKAEEIVGTMTKQGIVPNIVTYKMRNSVLQLDIISHAILIDVLCKAGHTEGLPDEAYQLFKRMGDNDCLSDSIRYNVMIQGFLQSNYSSKATQFLTEIV</sequence>
<evidence type="ECO:0000256" key="3">
    <source>
        <dbReference type="PROSITE-ProRule" id="PRU00708"/>
    </source>
</evidence>
<dbReference type="NCBIfam" id="TIGR00756">
    <property type="entry name" value="PPR"/>
    <property type="match status" value="1"/>
</dbReference>
<feature type="non-terminal residue" evidence="4">
    <location>
        <position position="1"/>
    </location>
</feature>
<reference evidence="4 5" key="1">
    <citation type="journal article" date="2019" name="Genome Biol. Evol.">
        <title>Insights into the evolution of the New World diploid cottons (Gossypium, subgenus Houzingenia) based on genome sequencing.</title>
        <authorList>
            <person name="Grover C.E."/>
            <person name="Arick M.A. 2nd"/>
            <person name="Thrash A."/>
            <person name="Conover J.L."/>
            <person name="Sanders W.S."/>
            <person name="Peterson D.G."/>
            <person name="Frelichowski J.E."/>
            <person name="Scheffler J.A."/>
            <person name="Scheffler B.E."/>
            <person name="Wendel J.F."/>
        </authorList>
    </citation>
    <scope>NUCLEOTIDE SEQUENCE [LARGE SCALE GENOMIC DNA]</scope>
    <source>
        <strain evidence="4">185</strain>
        <tissue evidence="4">Leaf</tissue>
    </source>
</reference>
<organism evidence="4 5">
    <name type="scientific">Gossypium aridum</name>
    <name type="common">American cotton</name>
    <name type="synonym">Erioxylum aridum</name>
    <dbReference type="NCBI Taxonomy" id="34290"/>
    <lineage>
        <taxon>Eukaryota</taxon>
        <taxon>Viridiplantae</taxon>
        <taxon>Streptophyta</taxon>
        <taxon>Embryophyta</taxon>
        <taxon>Tracheophyta</taxon>
        <taxon>Spermatophyta</taxon>
        <taxon>Magnoliopsida</taxon>
        <taxon>eudicotyledons</taxon>
        <taxon>Gunneridae</taxon>
        <taxon>Pentapetalae</taxon>
        <taxon>rosids</taxon>
        <taxon>malvids</taxon>
        <taxon>Malvales</taxon>
        <taxon>Malvaceae</taxon>
        <taxon>Malvoideae</taxon>
        <taxon>Gossypium</taxon>
    </lineage>
</organism>
<evidence type="ECO:0000313" key="5">
    <source>
        <dbReference type="Proteomes" id="UP000593577"/>
    </source>
</evidence>
<name>A0A7J8XCR9_GOSAI</name>
<comment type="caution">
    <text evidence="4">The sequence shown here is derived from an EMBL/GenBank/DDBJ whole genome shotgun (WGS) entry which is preliminary data.</text>
</comment>
<comment type="similarity">
    <text evidence="1">Belongs to the PPR family. P subfamily.</text>
</comment>
<evidence type="ECO:0000256" key="2">
    <source>
        <dbReference type="ARBA" id="ARBA00022737"/>
    </source>
</evidence>
<keyword evidence="2" id="KW-0677">Repeat</keyword>
<dbReference type="PANTHER" id="PTHR47941">
    <property type="entry name" value="PENTATRICOPEPTIDE REPEAT-CONTAINING PROTEIN 3, MITOCHONDRIAL"/>
    <property type="match status" value="1"/>
</dbReference>
<protein>
    <recommendedName>
        <fullName evidence="6">Pentatricopeptide repeat-containing protein</fullName>
    </recommendedName>
</protein>
<dbReference type="InterPro" id="IPR011990">
    <property type="entry name" value="TPR-like_helical_dom_sf"/>
</dbReference>
<evidence type="ECO:0000313" key="4">
    <source>
        <dbReference type="EMBL" id="MBA0685071.1"/>
    </source>
</evidence>
<dbReference type="Pfam" id="PF01535">
    <property type="entry name" value="PPR"/>
    <property type="match status" value="2"/>
</dbReference>
<dbReference type="InterPro" id="IPR002885">
    <property type="entry name" value="PPR_rpt"/>
</dbReference>
<dbReference type="PROSITE" id="PS51375">
    <property type="entry name" value="PPR"/>
    <property type="match status" value="1"/>
</dbReference>
<dbReference type="Proteomes" id="UP000593577">
    <property type="component" value="Unassembled WGS sequence"/>
</dbReference>
<proteinExistence type="inferred from homology"/>
<dbReference type="EMBL" id="JABFAA010000006">
    <property type="protein sequence ID" value="MBA0685071.1"/>
    <property type="molecule type" value="Genomic_DNA"/>
</dbReference>